<evidence type="ECO:0008006" key="3">
    <source>
        <dbReference type="Google" id="ProtNLM"/>
    </source>
</evidence>
<evidence type="ECO:0000313" key="1">
    <source>
        <dbReference type="EMBL" id="ERJ59491.1"/>
    </source>
</evidence>
<organism evidence="1 2">
    <name type="scientific">Sphingobacterium paucimobilis HER1398</name>
    <dbReference type="NCBI Taxonomy" id="1346330"/>
    <lineage>
        <taxon>Bacteria</taxon>
        <taxon>Pseudomonadati</taxon>
        <taxon>Bacteroidota</taxon>
        <taxon>Sphingobacteriia</taxon>
        <taxon>Sphingobacteriales</taxon>
        <taxon>Sphingobacteriaceae</taxon>
        <taxon>Sphingobacterium</taxon>
    </lineage>
</organism>
<protein>
    <recommendedName>
        <fullName evidence="3">Outer membrane protein beta-barrel domain-containing protein</fullName>
    </recommendedName>
</protein>
<evidence type="ECO:0000313" key="2">
    <source>
        <dbReference type="Proteomes" id="UP000016584"/>
    </source>
</evidence>
<sequence>MPLKRRVFRLLCRSAKLYLIFDIDKNVLLNLLPYKKGFLKFLSKWYIICFIFGNNFKNNYKYNFMKKFTLALVALLVAGASQAQDYKNSIGIRLGSGYYDVISASFKTFIKQPAALEFNLGFDSDKFAGKSFTNLALSGAYQHHFPIGNIDGFKWFVGGGAVLSNTFSNIDEVKGFSAGIFPTGGVDYKLKSAPFAFSADIRPTIHVVNGAGHYNGFYANGGVTARYTF</sequence>
<dbReference type="PATRIC" id="fig|1346330.5.peg.2836"/>
<accession>U2HCL9</accession>
<dbReference type="EMBL" id="ATDL01000015">
    <property type="protein sequence ID" value="ERJ59491.1"/>
    <property type="molecule type" value="Genomic_DNA"/>
</dbReference>
<name>U2HCL9_9SPHI</name>
<proteinExistence type="predicted"/>
<gene>
    <name evidence="1" type="ORF">M472_11980</name>
</gene>
<dbReference type="STRING" id="1346330.M472_11980"/>
<reference evidence="1 2" key="1">
    <citation type="journal article" date="2013" name="Genome Announc.">
        <title>The Draft Genome Sequence of Sphingomonas paucimobilis Strain HER1398 (Proteobacteria), Host to the Giant PAU Phage, Indicates That It Is a Member of the Genus Sphingobacterium (Bacteroidetes).</title>
        <authorList>
            <person name="White R.A.III."/>
            <person name="Suttle C.A."/>
        </authorList>
    </citation>
    <scope>NUCLEOTIDE SEQUENCE [LARGE SCALE GENOMIC DNA]</scope>
    <source>
        <strain evidence="1 2">HER1398</strain>
    </source>
</reference>
<dbReference type="AlphaFoldDB" id="U2HCL9"/>
<dbReference type="Proteomes" id="UP000016584">
    <property type="component" value="Unassembled WGS sequence"/>
</dbReference>
<comment type="caution">
    <text evidence="1">The sequence shown here is derived from an EMBL/GenBank/DDBJ whole genome shotgun (WGS) entry which is preliminary data.</text>
</comment>
<keyword evidence="2" id="KW-1185">Reference proteome</keyword>